<feature type="transmembrane region" description="Helical" evidence="1">
    <location>
        <begin position="239"/>
        <end position="261"/>
    </location>
</feature>
<feature type="transmembrane region" description="Helical" evidence="1">
    <location>
        <begin position="109"/>
        <end position="129"/>
    </location>
</feature>
<comment type="caution">
    <text evidence="2">The sequence shown here is derived from an EMBL/GenBank/DDBJ whole genome shotgun (WGS) entry which is preliminary data.</text>
</comment>
<protein>
    <submittedName>
        <fullName evidence="2">Uncharacterized protein</fullName>
    </submittedName>
</protein>
<keyword evidence="1" id="KW-0812">Transmembrane</keyword>
<feature type="transmembrane region" description="Helical" evidence="1">
    <location>
        <begin position="352"/>
        <end position="378"/>
    </location>
</feature>
<proteinExistence type="predicted"/>
<evidence type="ECO:0000256" key="1">
    <source>
        <dbReference type="SAM" id="Phobius"/>
    </source>
</evidence>
<dbReference type="EMBL" id="JBHLZU010000020">
    <property type="protein sequence ID" value="MFB9907157.1"/>
    <property type="molecule type" value="Genomic_DNA"/>
</dbReference>
<feature type="transmembrane region" description="Helical" evidence="1">
    <location>
        <begin position="180"/>
        <end position="201"/>
    </location>
</feature>
<feature type="transmembrane region" description="Helical" evidence="1">
    <location>
        <begin position="323"/>
        <end position="340"/>
    </location>
</feature>
<keyword evidence="3" id="KW-1185">Reference proteome</keyword>
<organism evidence="2 3">
    <name type="scientific">Allokutzneria oryzae</name>
    <dbReference type="NCBI Taxonomy" id="1378989"/>
    <lineage>
        <taxon>Bacteria</taxon>
        <taxon>Bacillati</taxon>
        <taxon>Actinomycetota</taxon>
        <taxon>Actinomycetes</taxon>
        <taxon>Pseudonocardiales</taxon>
        <taxon>Pseudonocardiaceae</taxon>
        <taxon>Allokutzneria</taxon>
    </lineage>
</organism>
<sequence>MTTAITLSALGAVLAAVAPVLGVTTPAEPTAFLSWPLLGLLAAAFAVAALIARSRGRVALAAAILVPPALIAPGRAAIDLQLLDEASLAARPELLLPHSLTVLTAGPGLFALLLGHAATIAAGVFAARSLTRAGDGGEPKYGLFGFTLCVGVLVSVGITAAPFRSADPYISPAAVLDAPLWVLVGVLLVAVAVPVAGGLAIASAEPEAARGGLIGLVLAVLGMVVPPIVSAIASDQLFVTWGPLVALAGAAVLAVLAVPAGRGPDQTDARSADDVALPGQERLQAVAGGLAVLSGLAAMAGALLATVDVPPDLPQLTNHPAKLLLPAGLLLLVLGLAMAVRGIAGVLRPTLAVAWVAVVFAAAAALDVVISAVGVAGVEVGPGTWAMIVAVPSALGAGAAAALAGGVERDEVDLSEPIKNRVLFAPVGIAVVLSVVAFAVPVLSVPGFAAPGLLSPFRTSSWGLLAAVVTVVAASVLSLFCRPQRAAALLLGAAFVVGLRALELPLTVERAEGATAASGMWFALAGFVVLLVAAGIVLPRKERATR</sequence>
<feature type="transmembrane region" description="Helical" evidence="1">
    <location>
        <begin position="141"/>
        <end position="160"/>
    </location>
</feature>
<dbReference type="RefSeq" id="WP_377856794.1">
    <property type="nucleotide sequence ID" value="NZ_JBHLZU010000020.1"/>
</dbReference>
<gene>
    <name evidence="2" type="ORF">ACFFQA_24745</name>
</gene>
<feature type="transmembrane region" description="Helical" evidence="1">
    <location>
        <begin position="282"/>
        <end position="303"/>
    </location>
</feature>
<evidence type="ECO:0000313" key="3">
    <source>
        <dbReference type="Proteomes" id="UP001589693"/>
    </source>
</evidence>
<feature type="transmembrane region" description="Helical" evidence="1">
    <location>
        <begin position="487"/>
        <end position="508"/>
    </location>
</feature>
<feature type="transmembrane region" description="Helical" evidence="1">
    <location>
        <begin position="520"/>
        <end position="538"/>
    </location>
</feature>
<feature type="transmembrane region" description="Helical" evidence="1">
    <location>
        <begin position="461"/>
        <end position="480"/>
    </location>
</feature>
<keyword evidence="1" id="KW-0472">Membrane</keyword>
<name>A0ABV6A1X6_9PSEU</name>
<reference evidence="2 3" key="1">
    <citation type="submission" date="2024-09" db="EMBL/GenBank/DDBJ databases">
        <authorList>
            <person name="Sun Q."/>
            <person name="Mori K."/>
        </authorList>
    </citation>
    <scope>NUCLEOTIDE SEQUENCE [LARGE SCALE GENOMIC DNA]</scope>
    <source>
        <strain evidence="2 3">TBRC 7907</strain>
    </source>
</reference>
<feature type="transmembrane region" description="Helical" evidence="1">
    <location>
        <begin position="423"/>
        <end position="449"/>
    </location>
</feature>
<accession>A0ABV6A1X6</accession>
<feature type="transmembrane region" description="Helical" evidence="1">
    <location>
        <begin position="58"/>
        <end position="78"/>
    </location>
</feature>
<feature type="transmembrane region" description="Helical" evidence="1">
    <location>
        <begin position="213"/>
        <end position="233"/>
    </location>
</feature>
<keyword evidence="1" id="KW-1133">Transmembrane helix</keyword>
<evidence type="ECO:0000313" key="2">
    <source>
        <dbReference type="EMBL" id="MFB9907157.1"/>
    </source>
</evidence>
<feature type="transmembrane region" description="Helical" evidence="1">
    <location>
        <begin position="384"/>
        <end position="403"/>
    </location>
</feature>
<dbReference type="Proteomes" id="UP001589693">
    <property type="component" value="Unassembled WGS sequence"/>
</dbReference>
<feature type="transmembrane region" description="Helical" evidence="1">
    <location>
        <begin position="32"/>
        <end position="51"/>
    </location>
</feature>